<protein>
    <submittedName>
        <fullName evidence="7">Putative transmembrane CrtK/TspO-family sensor protein</fullName>
    </submittedName>
</protein>
<keyword evidence="4 6" id="KW-1133">Transmembrane helix</keyword>
<keyword evidence="7" id="KW-0614">Plasmid</keyword>
<dbReference type="Gene3D" id="1.20.1260.100">
    <property type="entry name" value="TspO/MBR protein"/>
    <property type="match status" value="1"/>
</dbReference>
<dbReference type="KEGG" id="kvl:KVU_PA0099"/>
<keyword evidence="8" id="KW-1185">Reference proteome</keyword>
<evidence type="ECO:0000256" key="4">
    <source>
        <dbReference type="ARBA" id="ARBA00022989"/>
    </source>
</evidence>
<accession>F9YAW7</accession>
<feature type="transmembrane region" description="Helical" evidence="6">
    <location>
        <begin position="74"/>
        <end position="91"/>
    </location>
</feature>
<sequence length="149" mass="16286">MAGKIGLVAFIVVVLAVGLIIGATNIPGAWYQGLAKPPFNPPNWIFSPVWSALYIIIGIVGWRSWRGTDLSLKVLWAAQMGLNYLWSPSFFGLQNIALATAIIIALMVTIIAFVARAFTADRTSAWLFMPYLAWVSFATLLTVSILVLN</sequence>
<proteinExistence type="inferred from homology"/>
<evidence type="ECO:0000313" key="8">
    <source>
        <dbReference type="Proteomes" id="UP000000692"/>
    </source>
</evidence>
<keyword evidence="3 6" id="KW-0812">Transmembrane</keyword>
<geneLocation type="plasmid" evidence="8">
    <name>pKVU_100</name>
</geneLocation>
<dbReference type="PANTHER" id="PTHR10057:SF0">
    <property type="entry name" value="TRANSLOCATOR PROTEIN"/>
    <property type="match status" value="1"/>
</dbReference>
<reference evidence="7 8" key="1">
    <citation type="journal article" date="2011" name="J. Bacteriol.">
        <title>Complete genome sequence of the industrial strain Ketogulonicigenium vulgare WSH-001.</title>
        <authorList>
            <person name="Liu L."/>
            <person name="Li Y."/>
            <person name="Zhang J."/>
            <person name="Zhou Z."/>
            <person name="Liu J."/>
            <person name="Li X."/>
            <person name="Zhou J."/>
            <person name="Du G."/>
            <person name="Wang L."/>
            <person name="Chen J."/>
        </authorList>
    </citation>
    <scope>NUCLEOTIDE SEQUENCE [LARGE SCALE GENOMIC DNA]</scope>
    <source>
        <strain evidence="7 8">WSH-001</strain>
        <plasmid evidence="8">pKVU_100</plasmid>
    </source>
</reference>
<comment type="subcellular location">
    <subcellularLocation>
        <location evidence="1">Membrane</location>
        <topology evidence="1">Multi-pass membrane protein</topology>
    </subcellularLocation>
</comment>
<dbReference type="OrthoDB" id="9795496at2"/>
<keyword evidence="5 6" id="KW-0472">Membrane</keyword>
<feature type="transmembrane region" description="Helical" evidence="6">
    <location>
        <begin position="43"/>
        <end position="62"/>
    </location>
</feature>
<evidence type="ECO:0000256" key="1">
    <source>
        <dbReference type="ARBA" id="ARBA00004141"/>
    </source>
</evidence>
<comment type="similarity">
    <text evidence="2">Belongs to the TspO/BZRP family.</text>
</comment>
<evidence type="ECO:0000256" key="3">
    <source>
        <dbReference type="ARBA" id="ARBA00022692"/>
    </source>
</evidence>
<dbReference type="GO" id="GO:0033013">
    <property type="term" value="P:tetrapyrrole metabolic process"/>
    <property type="evidence" value="ECO:0007669"/>
    <property type="project" value="UniProtKB-ARBA"/>
</dbReference>
<dbReference type="InterPro" id="IPR004307">
    <property type="entry name" value="TspO_MBR"/>
</dbReference>
<dbReference type="PIRSF" id="PIRSF005859">
    <property type="entry name" value="PBR"/>
    <property type="match status" value="1"/>
</dbReference>
<evidence type="ECO:0000256" key="2">
    <source>
        <dbReference type="ARBA" id="ARBA00007524"/>
    </source>
</evidence>
<name>F9YAW7_KETVW</name>
<dbReference type="RefSeq" id="WP_013368446.1">
    <property type="nucleotide sequence ID" value="NC_017386.1"/>
</dbReference>
<dbReference type="HOGENOM" id="CLU_091805_2_0_5"/>
<dbReference type="PANTHER" id="PTHR10057">
    <property type="entry name" value="PERIPHERAL-TYPE BENZODIAZEPINE RECEPTOR"/>
    <property type="match status" value="1"/>
</dbReference>
<organism evidence="7 8">
    <name type="scientific">Ketogulonicigenium vulgare (strain WSH-001)</name>
    <dbReference type="NCBI Taxonomy" id="759362"/>
    <lineage>
        <taxon>Bacteria</taxon>
        <taxon>Pseudomonadati</taxon>
        <taxon>Pseudomonadota</taxon>
        <taxon>Alphaproteobacteria</taxon>
        <taxon>Rhodobacterales</taxon>
        <taxon>Roseobacteraceae</taxon>
        <taxon>Ketogulonicigenium</taxon>
    </lineage>
</organism>
<dbReference type="EMBL" id="CP002019">
    <property type="protein sequence ID" value="AEM42519.1"/>
    <property type="molecule type" value="Genomic_DNA"/>
</dbReference>
<evidence type="ECO:0000313" key="7">
    <source>
        <dbReference type="EMBL" id="AEM42519.1"/>
    </source>
</evidence>
<feature type="transmembrane region" description="Helical" evidence="6">
    <location>
        <begin position="7"/>
        <end position="31"/>
    </location>
</feature>
<dbReference type="InterPro" id="IPR038330">
    <property type="entry name" value="TspO/MBR-related_sf"/>
</dbReference>
<gene>
    <name evidence="7" type="primary">tspO</name>
    <name evidence="7" type="ordered locus">KVU_PA0099</name>
</gene>
<dbReference type="FunFam" id="1.20.1260.100:FF:000001">
    <property type="entry name" value="translocator protein 2"/>
    <property type="match status" value="1"/>
</dbReference>
<dbReference type="Pfam" id="PF03073">
    <property type="entry name" value="TspO_MBR"/>
    <property type="match status" value="1"/>
</dbReference>
<dbReference type="CDD" id="cd15904">
    <property type="entry name" value="TSPO_MBR"/>
    <property type="match status" value="1"/>
</dbReference>
<dbReference type="Proteomes" id="UP000000692">
    <property type="component" value="Plasmid 1"/>
</dbReference>
<dbReference type="GO" id="GO:0016020">
    <property type="term" value="C:membrane"/>
    <property type="evidence" value="ECO:0007669"/>
    <property type="project" value="UniProtKB-SubCell"/>
</dbReference>
<dbReference type="AlphaFoldDB" id="F9YAW7"/>
<evidence type="ECO:0000256" key="6">
    <source>
        <dbReference type="SAM" id="Phobius"/>
    </source>
</evidence>
<feature type="transmembrane region" description="Helical" evidence="6">
    <location>
        <begin position="125"/>
        <end position="148"/>
    </location>
</feature>
<evidence type="ECO:0000256" key="5">
    <source>
        <dbReference type="ARBA" id="ARBA00023136"/>
    </source>
</evidence>
<feature type="transmembrane region" description="Helical" evidence="6">
    <location>
        <begin position="97"/>
        <end position="118"/>
    </location>
</feature>